<feature type="domain" description="YcxB-like C-terminal" evidence="2">
    <location>
        <begin position="102"/>
        <end position="154"/>
    </location>
</feature>
<dbReference type="Pfam" id="PF14317">
    <property type="entry name" value="YcxB"/>
    <property type="match status" value="1"/>
</dbReference>
<dbReference type="EMBL" id="PYVU01000288">
    <property type="protein sequence ID" value="PTB91915.1"/>
    <property type="molecule type" value="Genomic_DNA"/>
</dbReference>
<accession>A0A2T4DDK9</accession>
<gene>
    <name evidence="3" type="ORF">C9994_14760</name>
</gene>
<keyword evidence="1" id="KW-0472">Membrane</keyword>
<dbReference type="AlphaFoldDB" id="A0A2T4DDK9"/>
<protein>
    <recommendedName>
        <fullName evidence="2">YcxB-like C-terminal domain-containing protein</fullName>
    </recommendedName>
</protein>
<sequence length="155" mass="18469">MSAINLSSKRKKYFYRKEYYHGKKKIRIVFWPIMLCAFLYLWIFIDTRNTILEDPITVLFIVSASIYFTFHPFFWFLIKKQQFVKDDIYDLVIAEGSLSMLDNEGNSSTIQFNSLKEIAERSEYFCLRFPNYSSIYLPKEQLTSAEKDELNKCIG</sequence>
<dbReference type="Proteomes" id="UP000240608">
    <property type="component" value="Unassembled WGS sequence"/>
</dbReference>
<proteinExistence type="predicted"/>
<keyword evidence="1" id="KW-1133">Transmembrane helix</keyword>
<comment type="caution">
    <text evidence="3">The sequence shown here is derived from an EMBL/GenBank/DDBJ whole genome shotgun (WGS) entry which is preliminary data.</text>
</comment>
<keyword evidence="1" id="KW-0812">Transmembrane</keyword>
<reference evidence="3 4" key="1">
    <citation type="submission" date="2018-03" db="EMBL/GenBank/DDBJ databases">
        <title>Cross-interface Injection: A General Nanoliter Liquid Handling Method Applied to Single Cells Genome Amplification Automated Nanoliter Liquid Handling Applied to Single Cell Multiple Displacement Amplification.</title>
        <authorList>
            <person name="Yun J."/>
            <person name="Xu P."/>
            <person name="Xu J."/>
            <person name="Dai X."/>
            <person name="Wang Y."/>
            <person name="Zheng X."/>
            <person name="Cao C."/>
            <person name="Yi Q."/>
            <person name="Zhu Y."/>
            <person name="Wang L."/>
            <person name="Dong Z."/>
            <person name="Huang Y."/>
            <person name="Huang L."/>
            <person name="Du W."/>
        </authorList>
    </citation>
    <scope>NUCLEOTIDE SEQUENCE [LARGE SCALE GENOMIC DNA]</scope>
    <source>
        <strain evidence="3 4">Z-D1-2</strain>
    </source>
</reference>
<feature type="transmembrane region" description="Helical" evidence="1">
    <location>
        <begin position="57"/>
        <end position="78"/>
    </location>
</feature>
<evidence type="ECO:0000313" key="3">
    <source>
        <dbReference type="EMBL" id="PTB91915.1"/>
    </source>
</evidence>
<feature type="transmembrane region" description="Helical" evidence="1">
    <location>
        <begin position="26"/>
        <end position="45"/>
    </location>
</feature>
<name>A0A2T4DDK9_9BACT</name>
<evidence type="ECO:0000256" key="1">
    <source>
        <dbReference type="SAM" id="Phobius"/>
    </source>
</evidence>
<dbReference type="InterPro" id="IPR025588">
    <property type="entry name" value="YcxB-like_C"/>
</dbReference>
<organism evidence="3 4">
    <name type="scientific">Marivirga lumbricoides</name>
    <dbReference type="NCBI Taxonomy" id="1046115"/>
    <lineage>
        <taxon>Bacteria</taxon>
        <taxon>Pseudomonadati</taxon>
        <taxon>Bacteroidota</taxon>
        <taxon>Cytophagia</taxon>
        <taxon>Cytophagales</taxon>
        <taxon>Marivirgaceae</taxon>
        <taxon>Marivirga</taxon>
    </lineage>
</organism>
<evidence type="ECO:0000313" key="4">
    <source>
        <dbReference type="Proteomes" id="UP000240608"/>
    </source>
</evidence>
<evidence type="ECO:0000259" key="2">
    <source>
        <dbReference type="Pfam" id="PF14317"/>
    </source>
</evidence>